<proteinExistence type="inferred from homology"/>
<evidence type="ECO:0000313" key="5">
    <source>
        <dbReference type="Proteomes" id="UP001596160"/>
    </source>
</evidence>
<dbReference type="InterPro" id="IPR020904">
    <property type="entry name" value="Sc_DH/Rdtase_CS"/>
</dbReference>
<gene>
    <name evidence="4" type="ORF">ACFPRH_23720</name>
</gene>
<dbReference type="SUPFAM" id="SSF51735">
    <property type="entry name" value="NAD(P)-binding Rossmann-fold domains"/>
    <property type="match status" value="1"/>
</dbReference>
<organism evidence="4 5">
    <name type="scientific">Streptomyces amakusaensis</name>
    <dbReference type="NCBI Taxonomy" id="67271"/>
    <lineage>
        <taxon>Bacteria</taxon>
        <taxon>Bacillati</taxon>
        <taxon>Actinomycetota</taxon>
        <taxon>Actinomycetes</taxon>
        <taxon>Kitasatosporales</taxon>
        <taxon>Streptomycetaceae</taxon>
        <taxon>Streptomyces</taxon>
    </lineage>
</organism>
<dbReference type="EMBL" id="JBHSKP010000017">
    <property type="protein sequence ID" value="MFC5154750.1"/>
    <property type="molecule type" value="Genomic_DNA"/>
</dbReference>
<dbReference type="RefSeq" id="WP_344482232.1">
    <property type="nucleotide sequence ID" value="NZ_BAAASB010000017.1"/>
</dbReference>
<dbReference type="InterPro" id="IPR002347">
    <property type="entry name" value="SDR_fam"/>
</dbReference>
<dbReference type="PRINTS" id="PR00080">
    <property type="entry name" value="SDRFAMILY"/>
</dbReference>
<keyword evidence="2 4" id="KW-0560">Oxidoreductase</keyword>
<dbReference type="PANTHER" id="PTHR24321:SF8">
    <property type="entry name" value="ESTRADIOL 17-BETA-DEHYDROGENASE 8-RELATED"/>
    <property type="match status" value="1"/>
</dbReference>
<reference evidence="5" key="1">
    <citation type="journal article" date="2019" name="Int. J. Syst. Evol. Microbiol.">
        <title>The Global Catalogue of Microorganisms (GCM) 10K type strain sequencing project: providing services to taxonomists for standard genome sequencing and annotation.</title>
        <authorList>
            <consortium name="The Broad Institute Genomics Platform"/>
            <consortium name="The Broad Institute Genome Sequencing Center for Infectious Disease"/>
            <person name="Wu L."/>
            <person name="Ma J."/>
        </authorList>
    </citation>
    <scope>NUCLEOTIDE SEQUENCE [LARGE SCALE GENOMIC DNA]</scope>
    <source>
        <strain evidence="5">PCU 266</strain>
    </source>
</reference>
<sequence>MTTDARGPGMLAGKVTLITGASSGIGAAAARVFGRHGSALVLMARRTGRLESLAAELRDRGVEVLSVAGDVTRTDEVERAVRLPLDRYGRLDAAFNNAGAVTPPRPLHETDAADYDRVVDVNLRGVWLCMKHEISAMLSAGTGGTIVNNSSIAGVRATSMGPAYVAAKHGVLGLTKSAAAQYAGDGIRINALATGLTRSEMAEELFARDPGAERRMRQRNPQKRVADPAEVAEAAAWLCSDLASFVTGATVPVDGGAGAW</sequence>
<protein>
    <submittedName>
        <fullName evidence="4">SDR family NAD(P)-dependent oxidoreductase</fullName>
        <ecNumber evidence="4">1.1.1.-</ecNumber>
    </submittedName>
</protein>
<dbReference type="EC" id="1.1.1.-" evidence="4"/>
<feature type="region of interest" description="Disordered" evidence="3">
    <location>
        <begin position="208"/>
        <end position="227"/>
    </location>
</feature>
<dbReference type="Gene3D" id="3.40.50.720">
    <property type="entry name" value="NAD(P)-binding Rossmann-like Domain"/>
    <property type="match status" value="1"/>
</dbReference>
<name>A0ABW0ALS8_9ACTN</name>
<keyword evidence="5" id="KW-1185">Reference proteome</keyword>
<dbReference type="PANTHER" id="PTHR24321">
    <property type="entry name" value="DEHYDROGENASES, SHORT CHAIN"/>
    <property type="match status" value="1"/>
</dbReference>
<dbReference type="NCBIfam" id="NF005559">
    <property type="entry name" value="PRK07231.1"/>
    <property type="match status" value="1"/>
</dbReference>
<dbReference type="PRINTS" id="PR00081">
    <property type="entry name" value="GDHRDH"/>
</dbReference>
<comment type="caution">
    <text evidence="4">The sequence shown here is derived from an EMBL/GenBank/DDBJ whole genome shotgun (WGS) entry which is preliminary data.</text>
</comment>
<dbReference type="GO" id="GO:0016491">
    <property type="term" value="F:oxidoreductase activity"/>
    <property type="evidence" value="ECO:0007669"/>
    <property type="project" value="UniProtKB-KW"/>
</dbReference>
<dbReference type="CDD" id="cd05233">
    <property type="entry name" value="SDR_c"/>
    <property type="match status" value="1"/>
</dbReference>
<comment type="similarity">
    <text evidence="1">Belongs to the short-chain dehydrogenases/reductases (SDR) family.</text>
</comment>
<dbReference type="PROSITE" id="PS00061">
    <property type="entry name" value="ADH_SHORT"/>
    <property type="match status" value="1"/>
</dbReference>
<dbReference type="InterPro" id="IPR036291">
    <property type="entry name" value="NAD(P)-bd_dom_sf"/>
</dbReference>
<dbReference type="Proteomes" id="UP001596160">
    <property type="component" value="Unassembled WGS sequence"/>
</dbReference>
<evidence type="ECO:0000313" key="4">
    <source>
        <dbReference type="EMBL" id="MFC5154750.1"/>
    </source>
</evidence>
<evidence type="ECO:0000256" key="3">
    <source>
        <dbReference type="SAM" id="MobiDB-lite"/>
    </source>
</evidence>
<evidence type="ECO:0000256" key="2">
    <source>
        <dbReference type="ARBA" id="ARBA00023002"/>
    </source>
</evidence>
<evidence type="ECO:0000256" key="1">
    <source>
        <dbReference type="ARBA" id="ARBA00006484"/>
    </source>
</evidence>
<accession>A0ABW0ALS8</accession>
<dbReference type="Pfam" id="PF13561">
    <property type="entry name" value="adh_short_C2"/>
    <property type="match status" value="1"/>
</dbReference>